<keyword evidence="3" id="KW-0285">Flavoprotein</keyword>
<dbReference type="InterPro" id="IPR036188">
    <property type="entry name" value="FAD/NAD-bd_sf"/>
</dbReference>
<dbReference type="InterPro" id="IPR012132">
    <property type="entry name" value="GMC_OxRdtase"/>
</dbReference>
<comment type="cofactor">
    <cofactor evidence="1">
        <name>FAD</name>
        <dbReference type="ChEBI" id="CHEBI:57692"/>
    </cofactor>
</comment>
<dbReference type="InterPro" id="IPR007867">
    <property type="entry name" value="GMC_OxRtase_C"/>
</dbReference>
<evidence type="ECO:0000259" key="5">
    <source>
        <dbReference type="PROSITE" id="PS00623"/>
    </source>
</evidence>
<evidence type="ECO:0000256" key="2">
    <source>
        <dbReference type="ARBA" id="ARBA00010790"/>
    </source>
</evidence>
<evidence type="ECO:0000256" key="4">
    <source>
        <dbReference type="ARBA" id="ARBA00022827"/>
    </source>
</evidence>
<dbReference type="Pfam" id="PF05199">
    <property type="entry name" value="GMC_oxred_C"/>
    <property type="match status" value="1"/>
</dbReference>
<sequence length="545" mass="59740">MNHRESDIDDPTMNVTNTFDFIIVGAGSAGCVLANHLSADRRRTVLLIEAGKMSHPLTPVPISFSRFIDNPKVNWCYASEPEPVMAERAIPVPRGRILGGSSAINGLVYVRGQPLDYNTWAQLGNRGWSFDDVLPIFQRMENYEPGADEWRRQGGPLHVSEVADQNPLYDALIAAGEEIGLPNNPDYNGADQTGLCKTQTTIRDGKRMSAAVAYLAPARSRPNLTIVAEALAHRLTLNGKRCTGVSYSVEGRTIDAQARVEVILCCGSINSPQLLELSGIGQPALLKSQGIEVRHVLTGVGESLRDHIAPRMGWTIRKRGVTFNDRARGLGLLWQVAKYAINKNGFLSLPSAPLVAFIKTHTDLESPDAQLHLVPYAFSPTTRKLLDEPGMTITVYQLRPESLGSIHIKSTDPHEAPAIRFNFLSNPLDRQTLVDAVRFTRRLMQAPAMDQFRGIEFKPGPDVQSDDEIIEWIGKTAETAYHPIGTCRMGNDENAVVNDQLQVHGIEGLRIADGSIMPTLVSGNTNAACIMIGEKAADMILAEQR</sequence>
<proteinExistence type="inferred from homology"/>
<protein>
    <recommendedName>
        <fullName evidence="5 6">Glucose-methanol-choline oxidoreductase N-terminal domain-containing protein</fullName>
    </recommendedName>
</protein>
<evidence type="ECO:0000256" key="3">
    <source>
        <dbReference type="ARBA" id="ARBA00022630"/>
    </source>
</evidence>
<dbReference type="PROSITE" id="PS00624">
    <property type="entry name" value="GMC_OXRED_2"/>
    <property type="match status" value="1"/>
</dbReference>
<feature type="domain" description="Glucose-methanol-choline oxidoreductase N-terminal" evidence="5">
    <location>
        <begin position="95"/>
        <end position="118"/>
    </location>
</feature>
<dbReference type="SUPFAM" id="SSF54373">
    <property type="entry name" value="FAD-linked reductases, C-terminal domain"/>
    <property type="match status" value="1"/>
</dbReference>
<dbReference type="Pfam" id="PF00732">
    <property type="entry name" value="GMC_oxred_N"/>
    <property type="match status" value="1"/>
</dbReference>
<evidence type="ECO:0000313" key="7">
    <source>
        <dbReference type="EMBL" id="SVA87018.1"/>
    </source>
</evidence>
<dbReference type="Gene3D" id="3.50.50.60">
    <property type="entry name" value="FAD/NAD(P)-binding domain"/>
    <property type="match status" value="1"/>
</dbReference>
<keyword evidence="4" id="KW-0274">FAD</keyword>
<evidence type="ECO:0000259" key="6">
    <source>
        <dbReference type="PROSITE" id="PS00624"/>
    </source>
</evidence>
<name>A0A381ZCJ9_9ZZZZ</name>
<dbReference type="PROSITE" id="PS00623">
    <property type="entry name" value="GMC_OXRED_1"/>
    <property type="match status" value="1"/>
</dbReference>
<dbReference type="AlphaFoldDB" id="A0A381ZCJ9"/>
<comment type="similarity">
    <text evidence="2">Belongs to the GMC oxidoreductase family.</text>
</comment>
<gene>
    <name evidence="7" type="ORF">METZ01_LOCUS139872</name>
</gene>
<accession>A0A381ZCJ9</accession>
<dbReference type="GO" id="GO:0016614">
    <property type="term" value="F:oxidoreductase activity, acting on CH-OH group of donors"/>
    <property type="evidence" value="ECO:0007669"/>
    <property type="project" value="InterPro"/>
</dbReference>
<feature type="domain" description="Glucose-methanol-choline oxidoreductase N-terminal" evidence="6">
    <location>
        <begin position="267"/>
        <end position="281"/>
    </location>
</feature>
<organism evidence="7">
    <name type="scientific">marine metagenome</name>
    <dbReference type="NCBI Taxonomy" id="408172"/>
    <lineage>
        <taxon>unclassified sequences</taxon>
        <taxon>metagenomes</taxon>
        <taxon>ecological metagenomes</taxon>
    </lineage>
</organism>
<dbReference type="GO" id="GO:0050660">
    <property type="term" value="F:flavin adenine dinucleotide binding"/>
    <property type="evidence" value="ECO:0007669"/>
    <property type="project" value="InterPro"/>
</dbReference>
<evidence type="ECO:0000256" key="1">
    <source>
        <dbReference type="ARBA" id="ARBA00001974"/>
    </source>
</evidence>
<dbReference type="SUPFAM" id="SSF51905">
    <property type="entry name" value="FAD/NAD(P)-binding domain"/>
    <property type="match status" value="1"/>
</dbReference>
<dbReference type="PANTHER" id="PTHR11552">
    <property type="entry name" value="GLUCOSE-METHANOL-CHOLINE GMC OXIDOREDUCTASE"/>
    <property type="match status" value="1"/>
</dbReference>
<dbReference type="EMBL" id="UINC01020811">
    <property type="protein sequence ID" value="SVA87018.1"/>
    <property type="molecule type" value="Genomic_DNA"/>
</dbReference>
<dbReference type="PROSITE" id="PS51257">
    <property type="entry name" value="PROKAR_LIPOPROTEIN"/>
    <property type="match status" value="1"/>
</dbReference>
<dbReference type="Gene3D" id="3.30.560.10">
    <property type="entry name" value="Glucose Oxidase, domain 3"/>
    <property type="match status" value="1"/>
</dbReference>
<dbReference type="InterPro" id="IPR000172">
    <property type="entry name" value="GMC_OxRdtase_N"/>
</dbReference>
<dbReference type="PANTHER" id="PTHR11552:SF147">
    <property type="entry name" value="CHOLINE DEHYDROGENASE, MITOCHONDRIAL"/>
    <property type="match status" value="1"/>
</dbReference>
<reference evidence="7" key="1">
    <citation type="submission" date="2018-05" db="EMBL/GenBank/DDBJ databases">
        <authorList>
            <person name="Lanie J.A."/>
            <person name="Ng W.-L."/>
            <person name="Kazmierczak K.M."/>
            <person name="Andrzejewski T.M."/>
            <person name="Davidsen T.M."/>
            <person name="Wayne K.J."/>
            <person name="Tettelin H."/>
            <person name="Glass J.I."/>
            <person name="Rusch D."/>
            <person name="Podicherti R."/>
            <person name="Tsui H.-C.T."/>
            <person name="Winkler M.E."/>
        </authorList>
    </citation>
    <scope>NUCLEOTIDE SEQUENCE</scope>
</reference>
<dbReference type="PIRSF" id="PIRSF000137">
    <property type="entry name" value="Alcohol_oxidase"/>
    <property type="match status" value="1"/>
</dbReference>